<proteinExistence type="predicted"/>
<organism evidence="2 3">
    <name type="scientific">Stappia indica</name>
    <dbReference type="NCBI Taxonomy" id="538381"/>
    <lineage>
        <taxon>Bacteria</taxon>
        <taxon>Pseudomonadati</taxon>
        <taxon>Pseudomonadota</taxon>
        <taxon>Alphaproteobacteria</taxon>
        <taxon>Hyphomicrobiales</taxon>
        <taxon>Stappiaceae</taxon>
        <taxon>Stappia</taxon>
    </lineage>
</organism>
<evidence type="ECO:0000313" key="3">
    <source>
        <dbReference type="Proteomes" id="UP000219331"/>
    </source>
</evidence>
<evidence type="ECO:0000313" key="2">
    <source>
        <dbReference type="EMBL" id="SOB89719.1"/>
    </source>
</evidence>
<dbReference type="OrthoDB" id="9813144at2"/>
<keyword evidence="1" id="KW-0732">Signal</keyword>
<keyword evidence="3" id="KW-1185">Reference proteome</keyword>
<dbReference type="Pfam" id="PF04402">
    <property type="entry name" value="SIMPL"/>
    <property type="match status" value="1"/>
</dbReference>
<evidence type="ECO:0008006" key="4">
    <source>
        <dbReference type="Google" id="ProtNLM"/>
    </source>
</evidence>
<dbReference type="Gene3D" id="3.30.110.170">
    <property type="entry name" value="Protein of unknown function (DUF541), domain 1"/>
    <property type="match status" value="1"/>
</dbReference>
<name>A0A285R7N7_9HYPH</name>
<dbReference type="PANTHER" id="PTHR34387">
    <property type="entry name" value="SLR1258 PROTEIN"/>
    <property type="match status" value="1"/>
</dbReference>
<reference evidence="2 3" key="1">
    <citation type="submission" date="2017-08" db="EMBL/GenBank/DDBJ databases">
        <authorList>
            <person name="de Groot N.N."/>
        </authorList>
    </citation>
    <scope>NUCLEOTIDE SEQUENCE [LARGE SCALE GENOMIC DNA]</scope>
    <source>
        <strain evidence="2 3">USBA 352</strain>
    </source>
</reference>
<dbReference type="STRING" id="538381.GCA_001696535_01443"/>
<dbReference type="AlphaFoldDB" id="A0A285R7N7"/>
<sequence>MTSLQTAARLAFVGTLALAAATLPARAQETPRIATIDMVGTGMASAAPDMAMITSGVVSDADTAADALSANTEAMSAVIARIKEAGIEQRDIQTSGFSVQPRYRQVKSSSPEEYRSEVFGYRVSNNVSVRVRDLGKLGGLIDVMVRDGANQVGGVTFIVSEEGKLKDSARKEAMADAIRKAEIFAEAAGVKLGRVLSINEQDFGGPRPMMMMARAEAKMDGAPAPMEAGESSLEVRVNVTWELVQP</sequence>
<accession>A0A285R7N7</accession>
<dbReference type="Gene3D" id="3.30.70.2970">
    <property type="entry name" value="Protein of unknown function (DUF541), domain 2"/>
    <property type="match status" value="1"/>
</dbReference>
<dbReference type="PANTHER" id="PTHR34387:SF1">
    <property type="entry name" value="PERIPLASMIC IMMUNOGENIC PROTEIN"/>
    <property type="match status" value="1"/>
</dbReference>
<dbReference type="EMBL" id="OBML01000001">
    <property type="protein sequence ID" value="SOB89719.1"/>
    <property type="molecule type" value="Genomic_DNA"/>
</dbReference>
<protein>
    <recommendedName>
        <fullName evidence="4">SIMPL domain-containing protein</fullName>
    </recommendedName>
</protein>
<dbReference type="Proteomes" id="UP000219331">
    <property type="component" value="Unassembled WGS sequence"/>
</dbReference>
<dbReference type="RefSeq" id="WP_067217608.1">
    <property type="nucleotide sequence ID" value="NZ_JAJGNR010000001.1"/>
</dbReference>
<gene>
    <name evidence="2" type="ORF">SAMN05421512_101320</name>
</gene>
<dbReference type="InterPro" id="IPR052022">
    <property type="entry name" value="26kDa_periplasmic_antigen"/>
</dbReference>
<dbReference type="InterPro" id="IPR007497">
    <property type="entry name" value="SIMPL/DUF541"/>
</dbReference>
<evidence type="ECO:0000256" key="1">
    <source>
        <dbReference type="SAM" id="SignalP"/>
    </source>
</evidence>
<feature type="chain" id="PRO_5011780317" description="SIMPL domain-containing protein" evidence="1">
    <location>
        <begin position="28"/>
        <end position="246"/>
    </location>
</feature>
<feature type="signal peptide" evidence="1">
    <location>
        <begin position="1"/>
        <end position="27"/>
    </location>
</feature>
<dbReference type="GO" id="GO:0006974">
    <property type="term" value="P:DNA damage response"/>
    <property type="evidence" value="ECO:0007669"/>
    <property type="project" value="TreeGrafter"/>
</dbReference>